<feature type="transmembrane region" description="Helical" evidence="7">
    <location>
        <begin position="175"/>
        <end position="198"/>
    </location>
</feature>
<comment type="similarity">
    <text evidence="7">Belongs to the binding-protein-dependent transport system permease family.</text>
</comment>
<protein>
    <recommendedName>
        <fullName evidence="9">ABC transmembrane type-1 domain-containing protein</fullName>
    </recommendedName>
</protein>
<dbReference type="GO" id="GO:0055085">
    <property type="term" value="P:transmembrane transport"/>
    <property type="evidence" value="ECO:0007669"/>
    <property type="project" value="InterPro"/>
</dbReference>
<evidence type="ECO:0000256" key="6">
    <source>
        <dbReference type="ARBA" id="ARBA00023136"/>
    </source>
</evidence>
<reference evidence="10 11" key="1">
    <citation type="submission" date="2017-08" db="EMBL/GenBank/DDBJ databases">
        <title>Pleomorphomonas carboxidotrophicus sp. nov., a new mesophilic hydrogenogenic carboxidotroph.</title>
        <authorList>
            <person name="Esquivel-Elizondo S."/>
            <person name="Krajmalnik-Brown R."/>
            <person name="Maldonado J."/>
        </authorList>
    </citation>
    <scope>NUCLEOTIDE SEQUENCE [LARGE SCALE GENOMIC DNA]</scope>
    <source>
        <strain evidence="10 11">SVCO-16</strain>
    </source>
</reference>
<evidence type="ECO:0000256" key="8">
    <source>
        <dbReference type="SAM" id="MobiDB-lite"/>
    </source>
</evidence>
<dbReference type="GO" id="GO:0005886">
    <property type="term" value="C:plasma membrane"/>
    <property type="evidence" value="ECO:0007669"/>
    <property type="project" value="UniProtKB-SubCell"/>
</dbReference>
<dbReference type="PANTHER" id="PTHR30193">
    <property type="entry name" value="ABC TRANSPORTER PERMEASE PROTEIN"/>
    <property type="match status" value="1"/>
</dbReference>
<dbReference type="Proteomes" id="UP000231070">
    <property type="component" value="Unassembled WGS sequence"/>
</dbReference>
<comment type="subcellular location">
    <subcellularLocation>
        <location evidence="1 7">Cell membrane</location>
        <topology evidence="1 7">Multi-pass membrane protein</topology>
    </subcellularLocation>
</comment>
<evidence type="ECO:0000256" key="5">
    <source>
        <dbReference type="ARBA" id="ARBA00022989"/>
    </source>
</evidence>
<evidence type="ECO:0000256" key="4">
    <source>
        <dbReference type="ARBA" id="ARBA00022692"/>
    </source>
</evidence>
<evidence type="ECO:0000313" key="10">
    <source>
        <dbReference type="EMBL" id="PIP00050.1"/>
    </source>
</evidence>
<dbReference type="Pfam" id="PF00528">
    <property type="entry name" value="BPD_transp_1"/>
    <property type="match status" value="1"/>
</dbReference>
<gene>
    <name evidence="10" type="ORF">CJ014_04710</name>
</gene>
<evidence type="ECO:0000259" key="9">
    <source>
        <dbReference type="PROSITE" id="PS50928"/>
    </source>
</evidence>
<keyword evidence="11" id="KW-1185">Reference proteome</keyword>
<dbReference type="Gene3D" id="1.10.3720.10">
    <property type="entry name" value="MetI-like"/>
    <property type="match status" value="1"/>
</dbReference>
<feature type="transmembrane region" description="Helical" evidence="7">
    <location>
        <begin position="282"/>
        <end position="306"/>
    </location>
</feature>
<dbReference type="InterPro" id="IPR000515">
    <property type="entry name" value="MetI-like"/>
</dbReference>
<keyword evidence="5 7" id="KW-1133">Transmembrane helix</keyword>
<evidence type="ECO:0000256" key="1">
    <source>
        <dbReference type="ARBA" id="ARBA00004651"/>
    </source>
</evidence>
<comment type="caution">
    <text evidence="10">The sequence shown here is derived from an EMBL/GenBank/DDBJ whole genome shotgun (WGS) entry which is preliminary data.</text>
</comment>
<proteinExistence type="inferred from homology"/>
<evidence type="ECO:0000313" key="11">
    <source>
        <dbReference type="Proteomes" id="UP000231070"/>
    </source>
</evidence>
<dbReference type="CDD" id="cd06261">
    <property type="entry name" value="TM_PBP2"/>
    <property type="match status" value="1"/>
</dbReference>
<feature type="domain" description="ABC transmembrane type-1" evidence="9">
    <location>
        <begin position="89"/>
        <end position="305"/>
    </location>
</feature>
<feature type="transmembrane region" description="Helical" evidence="7">
    <location>
        <begin position="226"/>
        <end position="247"/>
    </location>
</feature>
<feature type="transmembrane region" description="Helical" evidence="7">
    <location>
        <begin position="93"/>
        <end position="116"/>
    </location>
</feature>
<dbReference type="InterPro" id="IPR035906">
    <property type="entry name" value="MetI-like_sf"/>
</dbReference>
<dbReference type="PROSITE" id="PS50928">
    <property type="entry name" value="ABC_TM1"/>
    <property type="match status" value="1"/>
</dbReference>
<dbReference type="EMBL" id="NQVN01000002">
    <property type="protein sequence ID" value="PIP00050.1"/>
    <property type="molecule type" value="Genomic_DNA"/>
</dbReference>
<dbReference type="OrthoDB" id="7939379at2"/>
<sequence>MRQMTERLDQQSASAARRRGGGRPLGTAIRYLIFLGPAALLYVPFVLKPLIETFGLSLFAWNGVSAERTFVGLANYARALGDPIFWISLRNNLYWVVTSIVLPMATGLVIAVLLSAVRRGQRIYAGIFFTPVVLNLIIVGLVWGIIYNPLIGPLNRLLRAVGLGSLAIGWLGDRYAATPAIMVAGAWTFFGFCAVIFLQGLRTLDREQIEAATIDGAGPFRRFRKIIVPALSDQVTLLIVMSIIGSFKVFDIVYVMTKGGPDHASEVIATYMYWQSFMNGSLGYGAALAVMLTAVVAGASLAMMALRERD</sequence>
<dbReference type="PANTHER" id="PTHR30193:SF37">
    <property type="entry name" value="INNER MEMBRANE ABC TRANSPORTER PERMEASE PROTEIN YCJO"/>
    <property type="match status" value="1"/>
</dbReference>
<evidence type="ECO:0000256" key="2">
    <source>
        <dbReference type="ARBA" id="ARBA00022448"/>
    </source>
</evidence>
<dbReference type="SUPFAM" id="SSF161098">
    <property type="entry name" value="MetI-like"/>
    <property type="match status" value="1"/>
</dbReference>
<feature type="transmembrane region" description="Helical" evidence="7">
    <location>
        <begin position="123"/>
        <end position="146"/>
    </location>
</feature>
<name>A0A2G9WZF0_9HYPH</name>
<keyword evidence="3" id="KW-1003">Cell membrane</keyword>
<feature type="region of interest" description="Disordered" evidence="8">
    <location>
        <begin position="1"/>
        <end position="21"/>
    </location>
</feature>
<accession>A0A2G9WZF0</accession>
<dbReference type="InterPro" id="IPR051393">
    <property type="entry name" value="ABC_transporter_permease"/>
</dbReference>
<evidence type="ECO:0000256" key="7">
    <source>
        <dbReference type="RuleBase" id="RU363032"/>
    </source>
</evidence>
<keyword evidence="6 7" id="KW-0472">Membrane</keyword>
<keyword evidence="4 7" id="KW-0812">Transmembrane</keyword>
<evidence type="ECO:0000256" key="3">
    <source>
        <dbReference type="ARBA" id="ARBA00022475"/>
    </source>
</evidence>
<dbReference type="AlphaFoldDB" id="A0A2G9WZF0"/>
<keyword evidence="2 7" id="KW-0813">Transport</keyword>
<feature type="transmembrane region" description="Helical" evidence="7">
    <location>
        <begin position="28"/>
        <end position="47"/>
    </location>
</feature>
<organism evidence="10 11">
    <name type="scientific">Pleomorphomonas carboxyditropha</name>
    <dbReference type="NCBI Taxonomy" id="2023338"/>
    <lineage>
        <taxon>Bacteria</taxon>
        <taxon>Pseudomonadati</taxon>
        <taxon>Pseudomonadota</taxon>
        <taxon>Alphaproteobacteria</taxon>
        <taxon>Hyphomicrobiales</taxon>
        <taxon>Pleomorphomonadaceae</taxon>
        <taxon>Pleomorphomonas</taxon>
    </lineage>
</organism>